<feature type="transmembrane region" description="Helical" evidence="1">
    <location>
        <begin position="18"/>
        <end position="44"/>
    </location>
</feature>
<dbReference type="Gene3D" id="2.60.120.200">
    <property type="match status" value="1"/>
</dbReference>
<accession>A0ABU3SKE7</accession>
<name>A0ABU3SKE7_9MICO</name>
<evidence type="ECO:0000313" key="2">
    <source>
        <dbReference type="EMBL" id="MDU0344862.1"/>
    </source>
</evidence>
<keyword evidence="3" id="KW-1185">Reference proteome</keyword>
<feature type="transmembrane region" description="Helical" evidence="1">
    <location>
        <begin position="244"/>
        <end position="264"/>
    </location>
</feature>
<evidence type="ECO:0000313" key="3">
    <source>
        <dbReference type="Proteomes" id="UP001261125"/>
    </source>
</evidence>
<feature type="transmembrane region" description="Helical" evidence="1">
    <location>
        <begin position="132"/>
        <end position="150"/>
    </location>
</feature>
<dbReference type="Proteomes" id="UP001261125">
    <property type="component" value="Unassembled WGS sequence"/>
</dbReference>
<protein>
    <submittedName>
        <fullName evidence="2">LamG-like jellyroll fold domain-containing protein</fullName>
    </submittedName>
</protein>
<keyword evidence="1" id="KW-0472">Membrane</keyword>
<comment type="caution">
    <text evidence="2">The sequence shown here is derived from an EMBL/GenBank/DDBJ whole genome shotgun (WGS) entry which is preliminary data.</text>
</comment>
<dbReference type="EMBL" id="JAWDIT010000001">
    <property type="protein sequence ID" value="MDU0344862.1"/>
    <property type="molecule type" value="Genomic_DNA"/>
</dbReference>
<organism evidence="2 3">
    <name type="scientific">Microbacterium phycohabitans</name>
    <dbReference type="NCBI Taxonomy" id="3075993"/>
    <lineage>
        <taxon>Bacteria</taxon>
        <taxon>Bacillati</taxon>
        <taxon>Actinomycetota</taxon>
        <taxon>Actinomycetes</taxon>
        <taxon>Micrococcales</taxon>
        <taxon>Microbacteriaceae</taxon>
        <taxon>Microbacterium</taxon>
    </lineage>
</organism>
<evidence type="ECO:0000256" key="1">
    <source>
        <dbReference type="SAM" id="Phobius"/>
    </source>
</evidence>
<dbReference type="InterPro" id="IPR013320">
    <property type="entry name" value="ConA-like_dom_sf"/>
</dbReference>
<dbReference type="Pfam" id="PF13385">
    <property type="entry name" value="Laminin_G_3"/>
    <property type="match status" value="1"/>
</dbReference>
<sequence>MTTDATAAAVRRTAGPAFALAAALVLISIAVAVAFAVTGIRLFAVQTPSMGQTAPVGSLVVTHPQRSYAIDDVVTFTTGDRTVTHRIVDEREGAFVTRGDLNGAPDAAPVALDEVVGRVVAILPGAGFLLQAAPWLLLGAVLTEVVAWVGDRRPGWAWSARFTGWSLTVTLVGLWMRPWFDMVLLDFRATDGGSGALLHVVNTGLFPLVAGGTRILSGQDATVPTTDRASNGAFVLTPHPDLDLPMRLVVIALCLLPLVAALLVRDPVPVAAPGGLRVRPDTRGGRVVVPLIVVTVTAVALLTGLSSTGAAFAARVSSTSDTAGTNPFFTCRDAELAVGTLGTKGAYALSPTNTPSKSENDLSGIGSRRATYAVAPAPSTSIGCRRDLPATSVVFDGRSQCLFVPGSVTNPTTFSLEAWFRTSSTSNGKIIGFGSASQSAADSQWDRHIYLDSTGRVVFGVYPDQVRTIATPAGRSYADGAWHAVVASLSTAGMALYVDGTLVATNPTTTSAQNYTGFWKIGCGNLALWANGTSNGISDYSGPSYFIGQIQFAAIYTRALTADEVRRHYYAGR</sequence>
<reference evidence="2 3" key="1">
    <citation type="submission" date="2023-09" db="EMBL/GenBank/DDBJ databases">
        <title>Microbacterium fusihabitans sp. nov., Microbacterium phycihabitans sp. nov., and Microbacterium cervinum sp. nov., isolated from dried seaweeds of beach.</title>
        <authorList>
            <person name="Lee S.D."/>
        </authorList>
    </citation>
    <scope>NUCLEOTIDE SEQUENCE [LARGE SCALE GENOMIC DNA]</scope>
    <source>
        <strain evidence="2 3">KSW2-29</strain>
    </source>
</reference>
<keyword evidence="1" id="KW-0812">Transmembrane</keyword>
<proteinExistence type="predicted"/>
<dbReference type="RefSeq" id="WP_316003547.1">
    <property type="nucleotide sequence ID" value="NZ_JAWDIT010000001.1"/>
</dbReference>
<dbReference type="CDD" id="cd06462">
    <property type="entry name" value="Peptidase_S24_S26"/>
    <property type="match status" value="1"/>
</dbReference>
<feature type="transmembrane region" description="Helical" evidence="1">
    <location>
        <begin position="285"/>
        <end position="305"/>
    </location>
</feature>
<keyword evidence="1" id="KW-1133">Transmembrane helix</keyword>
<feature type="transmembrane region" description="Helical" evidence="1">
    <location>
        <begin position="162"/>
        <end position="180"/>
    </location>
</feature>
<gene>
    <name evidence="2" type="ORF">RWH44_04005</name>
</gene>
<dbReference type="SUPFAM" id="SSF49899">
    <property type="entry name" value="Concanavalin A-like lectins/glucanases"/>
    <property type="match status" value="1"/>
</dbReference>